<dbReference type="Pfam" id="PF02536">
    <property type="entry name" value="mTERF"/>
    <property type="match status" value="2"/>
</dbReference>
<gene>
    <name evidence="4" type="ORF">ZIOFF_046724</name>
</gene>
<evidence type="ECO:0000256" key="3">
    <source>
        <dbReference type="ARBA" id="ARBA00022946"/>
    </source>
</evidence>
<comment type="caution">
    <text evidence="4">The sequence shown here is derived from an EMBL/GenBank/DDBJ whole genome shotgun (WGS) entry which is preliminary data.</text>
</comment>
<name>A0A8J5FN31_ZINOF</name>
<dbReference type="PANTHER" id="PTHR13068">
    <property type="entry name" value="CGI-12 PROTEIN-RELATED"/>
    <property type="match status" value="1"/>
</dbReference>
<protein>
    <submittedName>
        <fullName evidence="4">Uncharacterized protein</fullName>
    </submittedName>
</protein>
<reference evidence="4 5" key="1">
    <citation type="submission" date="2020-08" db="EMBL/GenBank/DDBJ databases">
        <title>Plant Genome Project.</title>
        <authorList>
            <person name="Zhang R.-G."/>
        </authorList>
    </citation>
    <scope>NUCLEOTIDE SEQUENCE [LARGE SCALE GENOMIC DNA]</scope>
    <source>
        <tissue evidence="4">Rhizome</tissue>
    </source>
</reference>
<dbReference type="Proteomes" id="UP000734854">
    <property type="component" value="Unassembled WGS sequence"/>
</dbReference>
<dbReference type="PANTHER" id="PTHR13068:SF242">
    <property type="entry name" value="OS04G0637500 PROTEIN"/>
    <property type="match status" value="1"/>
</dbReference>
<organism evidence="4 5">
    <name type="scientific">Zingiber officinale</name>
    <name type="common">Ginger</name>
    <name type="synonym">Amomum zingiber</name>
    <dbReference type="NCBI Taxonomy" id="94328"/>
    <lineage>
        <taxon>Eukaryota</taxon>
        <taxon>Viridiplantae</taxon>
        <taxon>Streptophyta</taxon>
        <taxon>Embryophyta</taxon>
        <taxon>Tracheophyta</taxon>
        <taxon>Spermatophyta</taxon>
        <taxon>Magnoliopsida</taxon>
        <taxon>Liliopsida</taxon>
        <taxon>Zingiberales</taxon>
        <taxon>Zingiberaceae</taxon>
        <taxon>Zingiber</taxon>
    </lineage>
</organism>
<proteinExistence type="inferred from homology"/>
<sequence>MRPSIIRRSGVLASLRSGCHTFFFSSSIFPDAAAAADGPSSKPLSMAEYLVRSWGLSAAEASKVSKLSRGKSTQKADVVLNFLRSEGFEDSYIKKIVILLPDFIVYDVKNNLAPKLRSFVDMGFSKSDIIEIIASNPSILTLNLKRSILPKLEIWERLFGSRELLVKIVKKNRWCLWYSLEKRILPNLKFLREECGISEDRVSQAARLHPAFVGQKPEALHALVDRADELGMPRQSPMYLWTLYILQTVSKENFKAKRDLFMSLGWSQTDFSEALRKSPSFLSLSVDELRKKMHFYVEEVGCTPPRIAKNPSLLGFSLKKRMIPRFRVVEMLKSKRLWTVKCKFTTLVTFSDKKFVEKFVIPYKEEVPEVVKILEGQEGIPLALHSGDTTARAFRFGPLESTIHLGGPCFNPEKRVDSPTVVFGVELGQHCSLVIHSTGHSVWIGNPYGHEVGMPIVIWINHV</sequence>
<dbReference type="EMBL" id="JACMSC010000013">
    <property type="protein sequence ID" value="KAG6491786.1"/>
    <property type="molecule type" value="Genomic_DNA"/>
</dbReference>
<evidence type="ECO:0000313" key="4">
    <source>
        <dbReference type="EMBL" id="KAG6491786.1"/>
    </source>
</evidence>
<dbReference type="SMART" id="SM00733">
    <property type="entry name" value="Mterf"/>
    <property type="match status" value="5"/>
</dbReference>
<evidence type="ECO:0000313" key="5">
    <source>
        <dbReference type="Proteomes" id="UP000734854"/>
    </source>
</evidence>
<dbReference type="Gene3D" id="1.25.70.10">
    <property type="entry name" value="Transcription termination factor 3, mitochondrial"/>
    <property type="match status" value="1"/>
</dbReference>
<keyword evidence="3" id="KW-0809">Transit peptide</keyword>
<accession>A0A8J5FN31</accession>
<evidence type="ECO:0000256" key="1">
    <source>
        <dbReference type="ARBA" id="ARBA00007692"/>
    </source>
</evidence>
<dbReference type="GO" id="GO:0006353">
    <property type="term" value="P:DNA-templated transcription termination"/>
    <property type="evidence" value="ECO:0007669"/>
    <property type="project" value="UniProtKB-KW"/>
</dbReference>
<dbReference type="InterPro" id="IPR038538">
    <property type="entry name" value="MTERF_sf"/>
</dbReference>
<keyword evidence="2" id="KW-0804">Transcription</keyword>
<keyword evidence="2" id="KW-0806">Transcription termination</keyword>
<evidence type="ECO:0000256" key="2">
    <source>
        <dbReference type="ARBA" id="ARBA00022472"/>
    </source>
</evidence>
<dbReference type="GO" id="GO:0003676">
    <property type="term" value="F:nucleic acid binding"/>
    <property type="evidence" value="ECO:0007669"/>
    <property type="project" value="InterPro"/>
</dbReference>
<comment type="similarity">
    <text evidence="1">Belongs to the mTERF family.</text>
</comment>
<keyword evidence="2" id="KW-0805">Transcription regulation</keyword>
<dbReference type="AlphaFoldDB" id="A0A8J5FN31"/>
<keyword evidence="5" id="KW-1185">Reference proteome</keyword>
<dbReference type="FunFam" id="1.25.70.10:FF:000001">
    <property type="entry name" value="Mitochondrial transcription termination factor-like"/>
    <property type="match status" value="1"/>
</dbReference>
<dbReference type="InterPro" id="IPR003690">
    <property type="entry name" value="MTERF"/>
</dbReference>